<dbReference type="InterPro" id="IPR004089">
    <property type="entry name" value="MCPsignal_dom"/>
</dbReference>
<dbReference type="EMBL" id="MWPV01000004">
    <property type="protein sequence ID" value="OUL57182.1"/>
    <property type="molecule type" value="Genomic_DNA"/>
</dbReference>
<evidence type="ECO:0000313" key="7">
    <source>
        <dbReference type="EMBL" id="OUL57182.1"/>
    </source>
</evidence>
<accession>A0A244CNK6</accession>
<feature type="coiled-coil region" evidence="5">
    <location>
        <begin position="8"/>
        <end position="45"/>
    </location>
</feature>
<evidence type="ECO:0000256" key="2">
    <source>
        <dbReference type="ARBA" id="ARBA00023224"/>
    </source>
</evidence>
<evidence type="ECO:0000256" key="5">
    <source>
        <dbReference type="SAM" id="Coils"/>
    </source>
</evidence>
<dbReference type="InterPro" id="IPR025991">
    <property type="entry name" value="Chemoreceptor_zinc-bind_dom"/>
</dbReference>
<proteinExistence type="inferred from homology"/>
<reference evidence="7 8" key="1">
    <citation type="submission" date="2017-02" db="EMBL/GenBank/DDBJ databases">
        <title>Pseudoalteromonas ulvae TC14 Genome.</title>
        <authorList>
            <person name="Molmeret M."/>
        </authorList>
    </citation>
    <scope>NUCLEOTIDE SEQUENCE [LARGE SCALE GENOMIC DNA]</scope>
    <source>
        <strain evidence="7">TC14</strain>
    </source>
</reference>
<sequence length="362" mass="39923">MFVLSAKYQLSLNENQQLKQEIDTLKNQNHTLQQENTHLKEQAEQMLSPSEIHYKEMLLKCAIECINQIQGVRETVLSSYQAIDSESRSSDLINGLLDASSESLHHIVDDMRGLTTKMGGMTQSISGLSAMADSINTFVSTISKISDQTNLLALNAAIEAARAGEAGRGFSVVADEVRSLANNTNTSANEVAELVNKIIQSTANTVSSVNDIQNNNNQLSSGVEKLNDDYSEIISCCTSMKSAIVHASLRTFIQTVKLDHIVWKGDVYAVACGLSTKKIHDFADHTMCRLGKWYKNEGAKMFNNNSSFSKLEEPHKLVHQNGVMALESLVKGDKERVVKHLQAMEESSASVMHYLDELANHS</sequence>
<dbReference type="GO" id="GO:0007165">
    <property type="term" value="P:signal transduction"/>
    <property type="evidence" value="ECO:0007669"/>
    <property type="project" value="UniProtKB-KW"/>
</dbReference>
<name>A0A244CNK6_PSEDV</name>
<organism evidence="7 8">
    <name type="scientific">Pseudoalteromonas ulvae</name>
    <dbReference type="NCBI Taxonomy" id="107327"/>
    <lineage>
        <taxon>Bacteria</taxon>
        <taxon>Pseudomonadati</taxon>
        <taxon>Pseudomonadota</taxon>
        <taxon>Gammaproteobacteria</taxon>
        <taxon>Alteromonadales</taxon>
        <taxon>Pseudoalteromonadaceae</taxon>
        <taxon>Pseudoalteromonas</taxon>
    </lineage>
</organism>
<evidence type="ECO:0000256" key="1">
    <source>
        <dbReference type="ARBA" id="ARBA00004370"/>
    </source>
</evidence>
<evidence type="ECO:0000256" key="4">
    <source>
        <dbReference type="PROSITE-ProRule" id="PRU00284"/>
    </source>
</evidence>
<dbReference type="Gene3D" id="1.20.120.30">
    <property type="entry name" value="Aspartate receptor, ligand-binding domain"/>
    <property type="match status" value="1"/>
</dbReference>
<dbReference type="PRINTS" id="PR00260">
    <property type="entry name" value="CHEMTRNSDUCR"/>
</dbReference>
<dbReference type="PANTHER" id="PTHR32089">
    <property type="entry name" value="METHYL-ACCEPTING CHEMOTAXIS PROTEIN MCPB"/>
    <property type="match status" value="1"/>
</dbReference>
<dbReference type="RefSeq" id="WP_086744642.1">
    <property type="nucleotide sequence ID" value="NZ_MWPV01000004.1"/>
</dbReference>
<dbReference type="Gene3D" id="6.10.250.3200">
    <property type="match status" value="1"/>
</dbReference>
<comment type="subcellular location">
    <subcellularLocation>
        <location evidence="1">Membrane</location>
    </subcellularLocation>
</comment>
<dbReference type="GO" id="GO:0004888">
    <property type="term" value="F:transmembrane signaling receptor activity"/>
    <property type="evidence" value="ECO:0007669"/>
    <property type="project" value="InterPro"/>
</dbReference>
<dbReference type="PROSITE" id="PS50111">
    <property type="entry name" value="CHEMOTAXIS_TRANSDUC_2"/>
    <property type="match status" value="1"/>
</dbReference>
<feature type="domain" description="Methyl-accepting transducer" evidence="6">
    <location>
        <begin position="64"/>
        <end position="254"/>
    </location>
</feature>
<dbReference type="GO" id="GO:0006935">
    <property type="term" value="P:chemotaxis"/>
    <property type="evidence" value="ECO:0007669"/>
    <property type="project" value="InterPro"/>
</dbReference>
<gene>
    <name evidence="7" type="ORF">B1199_13480</name>
</gene>
<comment type="caution">
    <text evidence="7">The sequence shown here is derived from an EMBL/GenBank/DDBJ whole genome shotgun (WGS) entry which is preliminary data.</text>
</comment>
<keyword evidence="5" id="KW-0175">Coiled coil</keyword>
<dbReference type="Proteomes" id="UP000194841">
    <property type="component" value="Unassembled WGS sequence"/>
</dbReference>
<keyword evidence="2 4" id="KW-0807">Transducer</keyword>
<dbReference type="PANTHER" id="PTHR32089:SF112">
    <property type="entry name" value="LYSOZYME-LIKE PROTEIN-RELATED"/>
    <property type="match status" value="1"/>
</dbReference>
<dbReference type="OrthoDB" id="9808588at2"/>
<protein>
    <submittedName>
        <fullName evidence="7">Chemotaxis protein</fullName>
    </submittedName>
</protein>
<dbReference type="Pfam" id="PF13682">
    <property type="entry name" value="CZB"/>
    <property type="match status" value="1"/>
</dbReference>
<comment type="similarity">
    <text evidence="3">Belongs to the methyl-accepting chemotaxis (MCP) protein family.</text>
</comment>
<evidence type="ECO:0000256" key="3">
    <source>
        <dbReference type="ARBA" id="ARBA00029447"/>
    </source>
</evidence>
<dbReference type="Pfam" id="PF00015">
    <property type="entry name" value="MCPsignal"/>
    <property type="match status" value="1"/>
</dbReference>
<evidence type="ECO:0000259" key="6">
    <source>
        <dbReference type="PROSITE" id="PS50111"/>
    </source>
</evidence>
<dbReference type="SMART" id="SM00283">
    <property type="entry name" value="MA"/>
    <property type="match status" value="1"/>
</dbReference>
<dbReference type="AlphaFoldDB" id="A0A244CNK6"/>
<dbReference type="SUPFAM" id="SSF58104">
    <property type="entry name" value="Methyl-accepting chemotaxis protein (MCP) signaling domain"/>
    <property type="match status" value="1"/>
</dbReference>
<dbReference type="InterPro" id="IPR004090">
    <property type="entry name" value="Chemotax_Me-accpt_rcpt"/>
</dbReference>
<evidence type="ECO:0000313" key="8">
    <source>
        <dbReference type="Proteomes" id="UP000194841"/>
    </source>
</evidence>
<dbReference type="GO" id="GO:0016020">
    <property type="term" value="C:membrane"/>
    <property type="evidence" value="ECO:0007669"/>
    <property type="project" value="UniProtKB-SubCell"/>
</dbReference>
<keyword evidence="8" id="KW-1185">Reference proteome</keyword>